<evidence type="ECO:0008006" key="2">
    <source>
        <dbReference type="Google" id="ProtNLM"/>
    </source>
</evidence>
<dbReference type="Gene3D" id="2.60.120.10">
    <property type="entry name" value="Jelly Rolls"/>
    <property type="match status" value="1"/>
</dbReference>
<protein>
    <recommendedName>
        <fullName evidence="2">Cupin 2 conserved barrel domain-containing protein</fullName>
    </recommendedName>
</protein>
<proteinExistence type="predicted"/>
<sequence length="103" mass="11695">VREETISPEVGTRLLFENERVRVWDLQLAPGESTGVHRHERDYLYVVIGDGRLQAADADGERREASDMKDGEVRFNEVDGEAVHEAFNVGDGSWRNIIVELKD</sequence>
<feature type="non-terminal residue" evidence="1">
    <location>
        <position position="1"/>
    </location>
</feature>
<reference evidence="1" key="1">
    <citation type="submission" date="2018-05" db="EMBL/GenBank/DDBJ databases">
        <authorList>
            <person name="Lanie J.A."/>
            <person name="Ng W.-L."/>
            <person name="Kazmierczak K.M."/>
            <person name="Andrzejewski T.M."/>
            <person name="Davidsen T.M."/>
            <person name="Wayne K.J."/>
            <person name="Tettelin H."/>
            <person name="Glass J.I."/>
            <person name="Rusch D."/>
            <person name="Podicherti R."/>
            <person name="Tsui H.-C.T."/>
            <person name="Winkler M.E."/>
        </authorList>
    </citation>
    <scope>NUCLEOTIDE SEQUENCE</scope>
</reference>
<organism evidence="1">
    <name type="scientific">marine metagenome</name>
    <dbReference type="NCBI Taxonomy" id="408172"/>
    <lineage>
        <taxon>unclassified sequences</taxon>
        <taxon>metagenomes</taxon>
        <taxon>ecological metagenomes</taxon>
    </lineage>
</organism>
<dbReference type="EMBL" id="UINC01096531">
    <property type="protein sequence ID" value="SVC53492.1"/>
    <property type="molecule type" value="Genomic_DNA"/>
</dbReference>
<dbReference type="SUPFAM" id="SSF51182">
    <property type="entry name" value="RmlC-like cupins"/>
    <property type="match status" value="1"/>
</dbReference>
<dbReference type="InterPro" id="IPR011051">
    <property type="entry name" value="RmlC_Cupin_sf"/>
</dbReference>
<evidence type="ECO:0000313" key="1">
    <source>
        <dbReference type="EMBL" id="SVC53492.1"/>
    </source>
</evidence>
<dbReference type="InterPro" id="IPR014710">
    <property type="entry name" value="RmlC-like_jellyroll"/>
</dbReference>
<gene>
    <name evidence="1" type="ORF">METZ01_LOCUS306346</name>
</gene>
<name>A0A382N188_9ZZZZ</name>
<accession>A0A382N188</accession>
<dbReference type="AlphaFoldDB" id="A0A382N188"/>